<dbReference type="Gene3D" id="1.20.1250.20">
    <property type="entry name" value="MFS general substrate transporter like domains"/>
    <property type="match status" value="1"/>
</dbReference>
<dbReference type="PROSITE" id="PS50850">
    <property type="entry name" value="MFS"/>
    <property type="match status" value="1"/>
</dbReference>
<keyword evidence="8" id="KW-1185">Reference proteome</keyword>
<dbReference type="AlphaFoldDB" id="A0A8J4DH72"/>
<feature type="transmembrane region" description="Helical" evidence="5">
    <location>
        <begin position="145"/>
        <end position="167"/>
    </location>
</feature>
<proteinExistence type="predicted"/>
<gene>
    <name evidence="7" type="ORF">Sya03_02820</name>
</gene>
<evidence type="ECO:0000256" key="4">
    <source>
        <dbReference type="ARBA" id="ARBA00023136"/>
    </source>
</evidence>
<evidence type="ECO:0000259" key="6">
    <source>
        <dbReference type="PROSITE" id="PS50850"/>
    </source>
</evidence>
<protein>
    <submittedName>
        <fullName evidence="7">MFS transporter</fullName>
    </submittedName>
</protein>
<dbReference type="InterPro" id="IPR011701">
    <property type="entry name" value="MFS"/>
</dbReference>
<feature type="transmembrane region" description="Helical" evidence="5">
    <location>
        <begin position="19"/>
        <end position="43"/>
    </location>
</feature>
<dbReference type="Gene3D" id="1.20.1720.10">
    <property type="entry name" value="Multidrug resistance protein D"/>
    <property type="match status" value="1"/>
</dbReference>
<comment type="subcellular location">
    <subcellularLocation>
        <location evidence="1">Cell membrane</location>
        <topology evidence="1">Multi-pass membrane protein</topology>
    </subcellularLocation>
</comment>
<evidence type="ECO:0000313" key="7">
    <source>
        <dbReference type="EMBL" id="GIJ00930.1"/>
    </source>
</evidence>
<comment type="caution">
    <text evidence="7">The sequence shown here is derived from an EMBL/GenBank/DDBJ whole genome shotgun (WGS) entry which is preliminary data.</text>
</comment>
<feature type="transmembrane region" description="Helical" evidence="5">
    <location>
        <begin position="173"/>
        <end position="197"/>
    </location>
</feature>
<dbReference type="GO" id="GO:0022857">
    <property type="term" value="F:transmembrane transporter activity"/>
    <property type="evidence" value="ECO:0007669"/>
    <property type="project" value="InterPro"/>
</dbReference>
<dbReference type="Proteomes" id="UP000652013">
    <property type="component" value="Unassembled WGS sequence"/>
</dbReference>
<keyword evidence="3 5" id="KW-1133">Transmembrane helix</keyword>
<dbReference type="GO" id="GO:0005886">
    <property type="term" value="C:plasma membrane"/>
    <property type="evidence" value="ECO:0007669"/>
    <property type="project" value="UniProtKB-SubCell"/>
</dbReference>
<keyword evidence="4 5" id="KW-0472">Membrane</keyword>
<feature type="transmembrane region" description="Helical" evidence="5">
    <location>
        <begin position="395"/>
        <end position="416"/>
    </location>
</feature>
<dbReference type="EMBL" id="BOOY01000002">
    <property type="protein sequence ID" value="GIJ00930.1"/>
    <property type="molecule type" value="Genomic_DNA"/>
</dbReference>
<evidence type="ECO:0000313" key="8">
    <source>
        <dbReference type="Proteomes" id="UP000652013"/>
    </source>
</evidence>
<feature type="transmembrane region" description="Helical" evidence="5">
    <location>
        <begin position="209"/>
        <end position="228"/>
    </location>
</feature>
<feature type="transmembrane region" description="Helical" evidence="5">
    <location>
        <begin position="234"/>
        <end position="252"/>
    </location>
</feature>
<evidence type="ECO:0000256" key="5">
    <source>
        <dbReference type="SAM" id="Phobius"/>
    </source>
</evidence>
<evidence type="ECO:0000256" key="3">
    <source>
        <dbReference type="ARBA" id="ARBA00022989"/>
    </source>
</evidence>
<accession>A0A8J4DH72</accession>
<feature type="transmembrane region" description="Helical" evidence="5">
    <location>
        <begin position="264"/>
        <end position="284"/>
    </location>
</feature>
<evidence type="ECO:0000256" key="1">
    <source>
        <dbReference type="ARBA" id="ARBA00004651"/>
    </source>
</evidence>
<dbReference type="Pfam" id="PF07690">
    <property type="entry name" value="MFS_1"/>
    <property type="match status" value="1"/>
</dbReference>
<name>A0A8J4DH72_9ACTN</name>
<feature type="transmembrane region" description="Helical" evidence="5">
    <location>
        <begin position="422"/>
        <end position="443"/>
    </location>
</feature>
<dbReference type="SUPFAM" id="SSF103473">
    <property type="entry name" value="MFS general substrate transporter"/>
    <property type="match status" value="2"/>
</dbReference>
<dbReference type="RefSeq" id="WP_203936274.1">
    <property type="nucleotide sequence ID" value="NZ_BAAAGJ010000005.1"/>
</dbReference>
<dbReference type="InterPro" id="IPR036259">
    <property type="entry name" value="MFS_trans_sf"/>
</dbReference>
<reference evidence="7" key="1">
    <citation type="submission" date="2021-01" db="EMBL/GenBank/DDBJ databases">
        <title>Whole genome shotgun sequence of Spirilliplanes yamanashiensis NBRC 15828.</title>
        <authorList>
            <person name="Komaki H."/>
            <person name="Tamura T."/>
        </authorList>
    </citation>
    <scope>NUCLEOTIDE SEQUENCE</scope>
    <source>
        <strain evidence="7">NBRC 15828</strain>
    </source>
</reference>
<feature type="transmembrane region" description="Helical" evidence="5">
    <location>
        <begin position="55"/>
        <end position="76"/>
    </location>
</feature>
<feature type="transmembrane region" description="Helical" evidence="5">
    <location>
        <begin position="116"/>
        <end position="133"/>
    </location>
</feature>
<sequence length="451" mass="45292">MTTTTTPAAPPAGLFSRPYVLATLGSSGLVFLAAFEALAVTTIMPVITAELDGRALYSLAFSATMAAGVVGMVAAGAWSDRRGPDRPLLVAVAVFALGLVAAGVAPSMGVFVGARFLQGLGGGGITVALYVVVGRAYPGVLHPRIFGLFAAAWVVPSMVGPFAAGVVADSVGWRWVFLGVLVLVAGATALILPVLGGGGGSAEPRAGDGRRIVAAVVVAGAAVALSVWGGRWPWLVPPVAVAVIVVAVRPLLPVGTFRARRGLPAVVLLCAVAGATFFSTEVYLPLLLHDVHGLPTWLSGVTLTAGAVSWAAASHVQGRLRETGHAAVIRTGAVLLAAGVAAELAVAAFTLHPALAAVGWLFAGGGMGLMYPRVSTLVLAVSAPGEEGFNAAARSISDAVGASVALALAGLLFTRLGTVSTWASFTGTLTFCTVVALSVIAVAGRVGDEKR</sequence>
<feature type="transmembrane region" description="Helical" evidence="5">
    <location>
        <begin position="357"/>
        <end position="383"/>
    </location>
</feature>
<dbReference type="PANTHER" id="PTHR23501">
    <property type="entry name" value="MAJOR FACILITATOR SUPERFAMILY"/>
    <property type="match status" value="1"/>
</dbReference>
<evidence type="ECO:0000256" key="2">
    <source>
        <dbReference type="ARBA" id="ARBA00022692"/>
    </source>
</evidence>
<dbReference type="InterPro" id="IPR020846">
    <property type="entry name" value="MFS_dom"/>
</dbReference>
<organism evidence="7 8">
    <name type="scientific">Spirilliplanes yamanashiensis</name>
    <dbReference type="NCBI Taxonomy" id="42233"/>
    <lineage>
        <taxon>Bacteria</taxon>
        <taxon>Bacillati</taxon>
        <taxon>Actinomycetota</taxon>
        <taxon>Actinomycetes</taxon>
        <taxon>Micromonosporales</taxon>
        <taxon>Micromonosporaceae</taxon>
        <taxon>Spirilliplanes</taxon>
    </lineage>
</organism>
<keyword evidence="2 5" id="KW-0812">Transmembrane</keyword>
<feature type="transmembrane region" description="Helical" evidence="5">
    <location>
        <begin position="296"/>
        <end position="316"/>
    </location>
</feature>
<dbReference type="PRINTS" id="PR01036">
    <property type="entry name" value="TCRTETB"/>
</dbReference>
<dbReference type="PANTHER" id="PTHR23501:SF154">
    <property type="entry name" value="MULTIDRUG-EFFLUX TRANSPORTER RV1634-RELATED"/>
    <property type="match status" value="1"/>
</dbReference>
<feature type="domain" description="Major facilitator superfamily (MFS) profile" evidence="6">
    <location>
        <begin position="22"/>
        <end position="450"/>
    </location>
</feature>
<feature type="transmembrane region" description="Helical" evidence="5">
    <location>
        <begin position="328"/>
        <end position="351"/>
    </location>
</feature>
<feature type="transmembrane region" description="Helical" evidence="5">
    <location>
        <begin position="88"/>
        <end position="110"/>
    </location>
</feature>